<dbReference type="PROSITE" id="PS50011">
    <property type="entry name" value="PROTEIN_KINASE_DOM"/>
    <property type="match status" value="1"/>
</dbReference>
<reference evidence="4" key="1">
    <citation type="submission" date="2016-09" db="EMBL/GenBank/DDBJ databases">
        <authorList>
            <person name="Chen S."/>
            <person name="Walker E."/>
        </authorList>
    </citation>
    <scope>NUCLEOTIDE SEQUENCE [LARGE SCALE GENOMIC DNA]</scope>
    <source>
        <strain evidence="4">MSU</strain>
    </source>
</reference>
<reference evidence="2" key="2">
    <citation type="submission" date="2016-09" db="EMBL/GenBank/DDBJ databases">
        <authorList>
            <person name="Capua I."/>
            <person name="De Benedictis P."/>
            <person name="Joannis T."/>
            <person name="Lombin L.H."/>
            <person name="Cattoli G."/>
        </authorList>
    </citation>
    <scope>NUCLEOTIDE SEQUENCE [LARGE SCALE GENOMIC DNA]</scope>
    <source>
        <strain evidence="2">MSU</strain>
    </source>
</reference>
<dbReference type="GO" id="GO:0005524">
    <property type="term" value="F:ATP binding"/>
    <property type="evidence" value="ECO:0007669"/>
    <property type="project" value="InterPro"/>
</dbReference>
<dbReference type="SUPFAM" id="SSF56112">
    <property type="entry name" value="Protein kinase-like (PK-like)"/>
    <property type="match status" value="1"/>
</dbReference>
<protein>
    <recommendedName>
        <fullName evidence="1">Protein kinase domain-containing protein</fullName>
    </recommendedName>
</protein>
<comment type="caution">
    <text evidence="2">The sequence shown here is derived from an EMBL/GenBank/DDBJ whole genome shotgun (WGS) entry which is preliminary data.</text>
</comment>
<evidence type="ECO:0000259" key="1">
    <source>
        <dbReference type="PROSITE" id="PS50011"/>
    </source>
</evidence>
<reference evidence="3 5" key="3">
    <citation type="submission" date="2016-11" db="EMBL/GenBank/DDBJ databases">
        <title>Whole genomes of Flavobacteriaceae.</title>
        <authorList>
            <person name="Stine C."/>
            <person name="Li C."/>
            <person name="Tadesse D."/>
        </authorList>
    </citation>
    <scope>NUCLEOTIDE SEQUENCE [LARGE SCALE GENOMIC DNA]</scope>
    <source>
        <strain evidence="3 5">ATCC BAA-2541</strain>
    </source>
</reference>
<organism evidence="2 4">
    <name type="scientific">Flavobacterium tructae</name>
    <dbReference type="NCBI Taxonomy" id="1114873"/>
    <lineage>
        <taxon>Bacteria</taxon>
        <taxon>Pseudomonadati</taxon>
        <taxon>Bacteroidota</taxon>
        <taxon>Flavobacteriia</taxon>
        <taxon>Flavobacteriales</taxon>
        <taxon>Flavobacteriaceae</taxon>
        <taxon>Flavobacterium</taxon>
    </lineage>
</organism>
<proteinExistence type="predicted"/>
<dbReference type="Pfam" id="PF00069">
    <property type="entry name" value="Pkinase"/>
    <property type="match status" value="1"/>
</dbReference>
<dbReference type="EMBL" id="MIKE01000022">
    <property type="protein sequence ID" value="OHT45353.1"/>
    <property type="molecule type" value="Genomic_DNA"/>
</dbReference>
<dbReference type="AlphaFoldDB" id="A0A1S1JAN2"/>
<evidence type="ECO:0000313" key="3">
    <source>
        <dbReference type="EMBL" id="OXB17703.1"/>
    </source>
</evidence>
<keyword evidence="5" id="KW-1185">Reference proteome</keyword>
<dbReference type="Proteomes" id="UP000180252">
    <property type="component" value="Unassembled WGS sequence"/>
</dbReference>
<feature type="domain" description="Protein kinase" evidence="1">
    <location>
        <begin position="17"/>
        <end position="239"/>
    </location>
</feature>
<dbReference type="Gene3D" id="1.10.510.10">
    <property type="entry name" value="Transferase(Phosphotransferase) domain 1"/>
    <property type="match status" value="1"/>
</dbReference>
<dbReference type="STRING" id="1278819.BHE19_05780"/>
<dbReference type="InterPro" id="IPR011009">
    <property type="entry name" value="Kinase-like_dom_sf"/>
</dbReference>
<evidence type="ECO:0000313" key="4">
    <source>
        <dbReference type="Proteomes" id="UP000180252"/>
    </source>
</evidence>
<dbReference type="EMBL" id="MUHG01000024">
    <property type="protein sequence ID" value="OXB17703.1"/>
    <property type="molecule type" value="Genomic_DNA"/>
</dbReference>
<gene>
    <name evidence="3" type="ORF">B0A71_16145</name>
    <name evidence="2" type="ORF">BHE19_05780</name>
</gene>
<dbReference type="GO" id="GO:0004672">
    <property type="term" value="F:protein kinase activity"/>
    <property type="evidence" value="ECO:0007669"/>
    <property type="project" value="InterPro"/>
</dbReference>
<evidence type="ECO:0000313" key="2">
    <source>
        <dbReference type="EMBL" id="OHT45353.1"/>
    </source>
</evidence>
<name>A0A1S1JAN2_9FLAO</name>
<dbReference type="InterPro" id="IPR000719">
    <property type="entry name" value="Prot_kinase_dom"/>
</dbReference>
<evidence type="ECO:0000313" key="5">
    <source>
        <dbReference type="Proteomes" id="UP000198319"/>
    </source>
</evidence>
<dbReference type="RefSeq" id="WP_070906654.1">
    <property type="nucleotide sequence ID" value="NZ_MIKE01000022.1"/>
</dbReference>
<accession>A0A1S1JAN2</accession>
<dbReference type="OrthoDB" id="1492725at2"/>
<dbReference type="Proteomes" id="UP000198319">
    <property type="component" value="Unassembled WGS sequence"/>
</dbReference>
<sequence>MIGENIRGSSKIYAVTKRLLENQGDRPNANIYICEDEKNVKYILKHFYSKTPVSFIGYSKHNHYGRRRDGSHRVFNEIQKKNTQYPFLLKHIERIKHKNKWLIILEYIEGSTLSEFVKINHFKDFKKVNSAIEQFGLELKNWHSSEFAHGDPHLDNVMISNKNDDNYIIKLIDYGQLHHPDFHYCKKVNCYKDKNKRINEDLKNTNNKLGNGFLKGLIDLENALNIPNQLSSIFKKAYY</sequence>